<dbReference type="GO" id="GO:0008841">
    <property type="term" value="F:dihydrofolate synthase activity"/>
    <property type="evidence" value="ECO:0007669"/>
    <property type="project" value="TreeGrafter"/>
</dbReference>
<keyword evidence="6" id="KW-0460">Magnesium</keyword>
<evidence type="ECO:0000256" key="3">
    <source>
        <dbReference type="ARBA" id="ARBA00022723"/>
    </source>
</evidence>
<proteinExistence type="inferred from homology"/>
<dbReference type="RefSeq" id="WP_013011134.1">
    <property type="nucleotide sequence ID" value="NC_013943.1"/>
</dbReference>
<evidence type="ECO:0000313" key="9">
    <source>
        <dbReference type="Proteomes" id="UP000002012"/>
    </source>
</evidence>
<keyword evidence="9" id="KW-1185">Reference proteome</keyword>
<feature type="domain" description="Mur ligase central" evidence="7">
    <location>
        <begin position="47"/>
        <end position="206"/>
    </location>
</feature>
<dbReference type="STRING" id="522772.Dacet_1860"/>
<keyword evidence="4" id="KW-0547">Nucleotide-binding</keyword>
<evidence type="ECO:0000256" key="5">
    <source>
        <dbReference type="ARBA" id="ARBA00022840"/>
    </source>
</evidence>
<dbReference type="KEGG" id="dap:Dacet_1860"/>
<accession>D4H0W1</accession>
<gene>
    <name evidence="8" type="ordered locus">Dacet_1860</name>
</gene>
<dbReference type="InterPro" id="IPR001645">
    <property type="entry name" value="Folylpolyglutamate_synth"/>
</dbReference>
<dbReference type="SUPFAM" id="SSF53623">
    <property type="entry name" value="MurD-like peptide ligases, catalytic domain"/>
    <property type="match status" value="1"/>
</dbReference>
<dbReference type="SUPFAM" id="SSF53244">
    <property type="entry name" value="MurD-like peptide ligases, peptide-binding domain"/>
    <property type="match status" value="1"/>
</dbReference>
<protein>
    <submittedName>
        <fullName evidence="8">FolC bifunctional protein</fullName>
        <ecNumber evidence="8">6.3.2.17</ecNumber>
    </submittedName>
</protein>
<dbReference type="InterPro" id="IPR036565">
    <property type="entry name" value="Mur-like_cat_sf"/>
</dbReference>
<dbReference type="PANTHER" id="PTHR11136">
    <property type="entry name" value="FOLYLPOLYGLUTAMATE SYNTHASE-RELATED"/>
    <property type="match status" value="1"/>
</dbReference>
<dbReference type="PaxDb" id="522772-Dacet_1860"/>
<dbReference type="Gene3D" id="3.90.190.20">
    <property type="entry name" value="Mur ligase, C-terminal domain"/>
    <property type="match status" value="1"/>
</dbReference>
<dbReference type="PROSITE" id="PS01012">
    <property type="entry name" value="FOLYLPOLYGLU_SYNT_2"/>
    <property type="match status" value="1"/>
</dbReference>
<dbReference type="GO" id="GO:0005737">
    <property type="term" value="C:cytoplasm"/>
    <property type="evidence" value="ECO:0007669"/>
    <property type="project" value="TreeGrafter"/>
</dbReference>
<evidence type="ECO:0000313" key="8">
    <source>
        <dbReference type="EMBL" id="ADD68624.1"/>
    </source>
</evidence>
<dbReference type="InterPro" id="IPR018109">
    <property type="entry name" value="Folylpolyglutamate_synth_CS"/>
</dbReference>
<evidence type="ECO:0000256" key="4">
    <source>
        <dbReference type="ARBA" id="ARBA00022741"/>
    </source>
</evidence>
<evidence type="ECO:0000256" key="6">
    <source>
        <dbReference type="ARBA" id="ARBA00022842"/>
    </source>
</evidence>
<dbReference type="InParanoid" id="D4H0W1"/>
<dbReference type="eggNOG" id="COG0285">
    <property type="taxonomic scope" value="Bacteria"/>
</dbReference>
<keyword evidence="5" id="KW-0067">ATP-binding</keyword>
<dbReference type="InterPro" id="IPR036615">
    <property type="entry name" value="Mur_ligase_C_dom_sf"/>
</dbReference>
<dbReference type="OrthoDB" id="9809356at2"/>
<dbReference type="AlphaFoldDB" id="D4H0W1"/>
<dbReference type="GO" id="GO:0046872">
    <property type="term" value="F:metal ion binding"/>
    <property type="evidence" value="ECO:0007669"/>
    <property type="project" value="UniProtKB-KW"/>
</dbReference>
<dbReference type="PANTHER" id="PTHR11136:SF0">
    <property type="entry name" value="DIHYDROFOLATE SYNTHETASE-RELATED"/>
    <property type="match status" value="1"/>
</dbReference>
<dbReference type="InterPro" id="IPR013221">
    <property type="entry name" value="Mur_ligase_cen"/>
</dbReference>
<reference evidence="8 9" key="1">
    <citation type="journal article" date="2010" name="Stand. Genomic Sci.">
        <title>Complete genome sequence of Denitrovibrio acetiphilus type strain (N2460).</title>
        <authorList>
            <person name="Kiss H."/>
            <person name="Lang E."/>
            <person name="Lapidus A."/>
            <person name="Copeland A."/>
            <person name="Nolan M."/>
            <person name="Glavina Del Rio T."/>
            <person name="Chen F."/>
            <person name="Lucas S."/>
            <person name="Tice H."/>
            <person name="Cheng J.F."/>
            <person name="Han C."/>
            <person name="Goodwin L."/>
            <person name="Pitluck S."/>
            <person name="Liolios K."/>
            <person name="Pati A."/>
            <person name="Ivanova N."/>
            <person name="Mavromatis K."/>
            <person name="Chen A."/>
            <person name="Palaniappan K."/>
            <person name="Land M."/>
            <person name="Hauser L."/>
            <person name="Chang Y.J."/>
            <person name="Jeffries C.D."/>
            <person name="Detter J.C."/>
            <person name="Brettin T."/>
            <person name="Spring S."/>
            <person name="Rohde M."/>
            <person name="Goker M."/>
            <person name="Woyke T."/>
            <person name="Bristow J."/>
            <person name="Eisen J.A."/>
            <person name="Markowitz V."/>
            <person name="Hugenholtz P."/>
            <person name="Kyrpides N.C."/>
            <person name="Klenk H.P."/>
        </authorList>
    </citation>
    <scope>NUCLEOTIDE SEQUENCE [LARGE SCALE GENOMIC DNA]</scope>
    <source>
        <strain evidence="9">DSM 12809 / NBRC 114555 / N2460</strain>
    </source>
</reference>
<name>D4H0W1_DENA2</name>
<keyword evidence="2 8" id="KW-0436">Ligase</keyword>
<comment type="similarity">
    <text evidence="1">Belongs to the folylpolyglutamate synthase family.</text>
</comment>
<dbReference type="Proteomes" id="UP000002012">
    <property type="component" value="Chromosome"/>
</dbReference>
<dbReference type="PROSITE" id="PS01011">
    <property type="entry name" value="FOLYLPOLYGLU_SYNT_1"/>
    <property type="match status" value="1"/>
</dbReference>
<dbReference type="HOGENOM" id="CLU_015869_1_1_0"/>
<dbReference type="GO" id="GO:0005524">
    <property type="term" value="F:ATP binding"/>
    <property type="evidence" value="ECO:0007669"/>
    <property type="project" value="UniProtKB-KW"/>
</dbReference>
<dbReference type="FunCoup" id="D4H0W1">
    <property type="interactions" value="527"/>
</dbReference>
<dbReference type="GO" id="GO:0004326">
    <property type="term" value="F:tetrahydrofolylpolyglutamate synthase activity"/>
    <property type="evidence" value="ECO:0007669"/>
    <property type="project" value="UniProtKB-EC"/>
</dbReference>
<dbReference type="NCBIfam" id="TIGR01499">
    <property type="entry name" value="folC"/>
    <property type="match status" value="1"/>
</dbReference>
<dbReference type="Gene3D" id="3.40.1190.10">
    <property type="entry name" value="Mur-like, catalytic domain"/>
    <property type="match status" value="1"/>
</dbReference>
<evidence type="ECO:0000259" key="7">
    <source>
        <dbReference type="Pfam" id="PF08245"/>
    </source>
</evidence>
<organism evidence="8 9">
    <name type="scientific">Denitrovibrio acetiphilus (strain DSM 12809 / NBRC 114555 / N2460)</name>
    <dbReference type="NCBI Taxonomy" id="522772"/>
    <lineage>
        <taxon>Bacteria</taxon>
        <taxon>Pseudomonadati</taxon>
        <taxon>Deferribacterota</taxon>
        <taxon>Deferribacteres</taxon>
        <taxon>Deferribacterales</taxon>
        <taxon>Geovibrionaceae</taxon>
        <taxon>Denitrovibrio</taxon>
    </lineage>
</organism>
<evidence type="ECO:0000256" key="2">
    <source>
        <dbReference type="ARBA" id="ARBA00022598"/>
    </source>
</evidence>
<dbReference type="EC" id="6.3.2.17" evidence="8"/>
<dbReference type="Pfam" id="PF08245">
    <property type="entry name" value="Mur_ligase_M"/>
    <property type="match status" value="1"/>
</dbReference>
<sequence>MKTLYAFESFYKDRGEFKTMELTLDRIRSAASECSIDDNIAKTVIHIAGTNGKGSTAAFIEQILKHRGLTTGCYSSPHIISIEERIRINGSDIKRETFDDLFNDLKAVIVKHDLSYFEGLTLIAFKYFKDNMPDAAIIETGLGGRFDSTNILERKIPVITSISKDHVEYLGDDVLQIADEKIAIVKNNLLVFVGSNTEYMNKYLDYKLHSKTIVRAKYSSSEYMGQSYPFSDNLRLAESVCDYIVSGTMPESFKLPPCRGEVFGRFILEGAHNEDALTKLAERFRGKKPTVIFSTTNDRDTMALLEIIKTFSDTIILTTIPDNERSINLNDISTNIIKEEAPGQALKIAVELSENADILVCGSFYLCAHVREILSKGML</sequence>
<evidence type="ECO:0000256" key="1">
    <source>
        <dbReference type="ARBA" id="ARBA00008276"/>
    </source>
</evidence>
<dbReference type="EMBL" id="CP001968">
    <property type="protein sequence ID" value="ADD68624.1"/>
    <property type="molecule type" value="Genomic_DNA"/>
</dbReference>
<keyword evidence="3" id="KW-0479">Metal-binding</keyword>